<sequence>MLFGNRPGLDMAGLNPIALSASIWRADSGPLYPSGSSLKPYPSGSVLPGALTKRGASSEMNSGTTVPKRSSSTALKIELATQSANWSPGSLFDRALSIREGFTTDQSIWCLLLKYEASRVEILSL</sequence>
<protein>
    <submittedName>
        <fullName evidence="1">Uncharacterized protein</fullName>
    </submittedName>
</protein>
<accession>A0ABW0FBB5</accession>
<organism evidence="1 2">
    <name type="scientific">Bosea minatitlanensis</name>
    <dbReference type="NCBI Taxonomy" id="128782"/>
    <lineage>
        <taxon>Bacteria</taxon>
        <taxon>Pseudomonadati</taxon>
        <taxon>Pseudomonadota</taxon>
        <taxon>Alphaproteobacteria</taxon>
        <taxon>Hyphomicrobiales</taxon>
        <taxon>Boseaceae</taxon>
        <taxon>Bosea</taxon>
    </lineage>
</organism>
<evidence type="ECO:0000313" key="2">
    <source>
        <dbReference type="Proteomes" id="UP001595976"/>
    </source>
</evidence>
<comment type="caution">
    <text evidence="1">The sequence shown here is derived from an EMBL/GenBank/DDBJ whole genome shotgun (WGS) entry which is preliminary data.</text>
</comment>
<keyword evidence="2" id="KW-1185">Reference proteome</keyword>
<dbReference type="EMBL" id="JBHSLI010000021">
    <property type="protein sequence ID" value="MFC5295876.1"/>
    <property type="molecule type" value="Genomic_DNA"/>
</dbReference>
<evidence type="ECO:0000313" key="1">
    <source>
        <dbReference type="EMBL" id="MFC5295876.1"/>
    </source>
</evidence>
<gene>
    <name evidence="1" type="ORF">ACFPK2_23095</name>
</gene>
<dbReference type="RefSeq" id="WP_260349520.1">
    <property type="nucleotide sequence ID" value="NZ_JAOAOS010000018.1"/>
</dbReference>
<proteinExistence type="predicted"/>
<reference evidence="2" key="1">
    <citation type="journal article" date="2019" name="Int. J. Syst. Evol. Microbiol.">
        <title>The Global Catalogue of Microorganisms (GCM) 10K type strain sequencing project: providing services to taxonomists for standard genome sequencing and annotation.</title>
        <authorList>
            <consortium name="The Broad Institute Genomics Platform"/>
            <consortium name="The Broad Institute Genome Sequencing Center for Infectious Disease"/>
            <person name="Wu L."/>
            <person name="Ma J."/>
        </authorList>
    </citation>
    <scope>NUCLEOTIDE SEQUENCE [LARGE SCALE GENOMIC DNA]</scope>
    <source>
        <strain evidence="2">CGMCC 1.15643</strain>
    </source>
</reference>
<name>A0ABW0FBB5_9HYPH</name>
<dbReference type="Proteomes" id="UP001595976">
    <property type="component" value="Unassembled WGS sequence"/>
</dbReference>